<dbReference type="Pfam" id="PF00196">
    <property type="entry name" value="GerE"/>
    <property type="match status" value="1"/>
</dbReference>
<dbReference type="Gene3D" id="1.10.10.10">
    <property type="entry name" value="Winged helix-like DNA-binding domain superfamily/Winged helix DNA-binding domain"/>
    <property type="match status" value="1"/>
</dbReference>
<reference evidence="5 6" key="1">
    <citation type="submission" date="2018-05" db="EMBL/GenBank/DDBJ databases">
        <title>Polaribacter aquimarinus sp. nov., isolated from sediment in a sediment of sea.</title>
        <authorList>
            <person name="Lu D."/>
        </authorList>
    </citation>
    <scope>NUCLEOTIDE SEQUENCE [LARGE SCALE GENOMIC DNA]</scope>
    <source>
        <strain evidence="5 6">ZY113</strain>
    </source>
</reference>
<dbReference type="SMART" id="SM00421">
    <property type="entry name" value="HTH_LUXR"/>
    <property type="match status" value="1"/>
</dbReference>
<dbReference type="PROSITE" id="PS50110">
    <property type="entry name" value="RESPONSE_REGULATORY"/>
    <property type="match status" value="1"/>
</dbReference>
<dbReference type="OrthoDB" id="9795108at2"/>
<dbReference type="InterPro" id="IPR001789">
    <property type="entry name" value="Sig_transdc_resp-reg_receiver"/>
</dbReference>
<proteinExistence type="predicted"/>
<dbReference type="GO" id="GO:0000160">
    <property type="term" value="P:phosphorelay signal transduction system"/>
    <property type="evidence" value="ECO:0007669"/>
    <property type="project" value="InterPro"/>
</dbReference>
<dbReference type="Pfam" id="PF00072">
    <property type="entry name" value="Response_reg"/>
    <property type="match status" value="1"/>
</dbReference>
<dbReference type="SMART" id="SM00448">
    <property type="entry name" value="REC"/>
    <property type="match status" value="1"/>
</dbReference>
<evidence type="ECO:0000313" key="5">
    <source>
        <dbReference type="EMBL" id="PWG05975.1"/>
    </source>
</evidence>
<dbReference type="InterPro" id="IPR036388">
    <property type="entry name" value="WH-like_DNA-bd_sf"/>
</dbReference>
<dbReference type="SUPFAM" id="SSF52172">
    <property type="entry name" value="CheY-like"/>
    <property type="match status" value="1"/>
</dbReference>
<dbReference type="CDD" id="cd06170">
    <property type="entry name" value="LuxR_C_like"/>
    <property type="match status" value="1"/>
</dbReference>
<comment type="caution">
    <text evidence="5">The sequence shown here is derived from an EMBL/GenBank/DDBJ whole genome shotgun (WGS) entry which is preliminary data.</text>
</comment>
<sequence length="186" mass="21240">MSKIKTVLIDDETRSLNRLKILLTNFKEVEVIGVFEDADLGVAFITKHEPDLVLLDIEMPKKSGIEIAEEINKLAIDTKIIFVSAHDHYAIKAIKTSVFDYLLKPISIDELKIALQRFTTKYQIDLSQRELQIIRELANGLNSKAIGEKLFISRHTVDTYRRKILEKTGCHNSSELIKFATSRNLV</sequence>
<evidence type="ECO:0000313" key="6">
    <source>
        <dbReference type="Proteomes" id="UP000245670"/>
    </source>
</evidence>
<name>A0A2U2JCD4_9FLAO</name>
<dbReference type="InterPro" id="IPR016032">
    <property type="entry name" value="Sig_transdc_resp-reg_C-effctor"/>
</dbReference>
<dbReference type="PROSITE" id="PS50043">
    <property type="entry name" value="HTH_LUXR_2"/>
    <property type="match status" value="1"/>
</dbReference>
<feature type="domain" description="Response regulatory" evidence="4">
    <location>
        <begin position="5"/>
        <end position="119"/>
    </location>
</feature>
<evidence type="ECO:0000259" key="4">
    <source>
        <dbReference type="PROSITE" id="PS50110"/>
    </source>
</evidence>
<dbReference type="Gene3D" id="3.40.50.2300">
    <property type="match status" value="1"/>
</dbReference>
<accession>A0A2U2JCD4</accession>
<keyword evidence="6" id="KW-1185">Reference proteome</keyword>
<dbReference type="PRINTS" id="PR00038">
    <property type="entry name" value="HTHLUXR"/>
</dbReference>
<feature type="domain" description="HTH luxR-type" evidence="3">
    <location>
        <begin position="119"/>
        <end position="184"/>
    </location>
</feature>
<keyword evidence="1" id="KW-0238">DNA-binding</keyword>
<dbReference type="GO" id="GO:0006355">
    <property type="term" value="P:regulation of DNA-templated transcription"/>
    <property type="evidence" value="ECO:0007669"/>
    <property type="project" value="InterPro"/>
</dbReference>
<dbReference type="EMBL" id="QFFG01000002">
    <property type="protein sequence ID" value="PWG05975.1"/>
    <property type="molecule type" value="Genomic_DNA"/>
</dbReference>
<protein>
    <recommendedName>
        <fullName evidence="7">DNA-binding response regulator</fullName>
    </recommendedName>
</protein>
<dbReference type="SUPFAM" id="SSF46894">
    <property type="entry name" value="C-terminal effector domain of the bipartite response regulators"/>
    <property type="match status" value="1"/>
</dbReference>
<evidence type="ECO:0008006" key="7">
    <source>
        <dbReference type="Google" id="ProtNLM"/>
    </source>
</evidence>
<organism evidence="5 6">
    <name type="scientific">Polaribacter aquimarinus</name>
    <dbReference type="NCBI Taxonomy" id="2100726"/>
    <lineage>
        <taxon>Bacteria</taxon>
        <taxon>Pseudomonadati</taxon>
        <taxon>Bacteroidota</taxon>
        <taxon>Flavobacteriia</taxon>
        <taxon>Flavobacteriales</taxon>
        <taxon>Flavobacteriaceae</taxon>
    </lineage>
</organism>
<dbReference type="PANTHER" id="PTHR43214">
    <property type="entry name" value="TWO-COMPONENT RESPONSE REGULATOR"/>
    <property type="match status" value="1"/>
</dbReference>
<keyword evidence="2" id="KW-0597">Phosphoprotein</keyword>
<dbReference type="InterPro" id="IPR000792">
    <property type="entry name" value="Tscrpt_reg_LuxR_C"/>
</dbReference>
<dbReference type="GO" id="GO:0003677">
    <property type="term" value="F:DNA binding"/>
    <property type="evidence" value="ECO:0007669"/>
    <property type="project" value="UniProtKB-KW"/>
</dbReference>
<dbReference type="AlphaFoldDB" id="A0A2U2JCD4"/>
<evidence type="ECO:0000256" key="2">
    <source>
        <dbReference type="PROSITE-ProRule" id="PRU00169"/>
    </source>
</evidence>
<dbReference type="InterPro" id="IPR011006">
    <property type="entry name" value="CheY-like_superfamily"/>
</dbReference>
<evidence type="ECO:0000256" key="1">
    <source>
        <dbReference type="ARBA" id="ARBA00023125"/>
    </source>
</evidence>
<feature type="modified residue" description="4-aspartylphosphate" evidence="2">
    <location>
        <position position="56"/>
    </location>
</feature>
<dbReference type="InterPro" id="IPR039420">
    <property type="entry name" value="WalR-like"/>
</dbReference>
<dbReference type="Proteomes" id="UP000245670">
    <property type="component" value="Unassembled WGS sequence"/>
</dbReference>
<evidence type="ECO:0000259" key="3">
    <source>
        <dbReference type="PROSITE" id="PS50043"/>
    </source>
</evidence>
<dbReference type="RefSeq" id="WP_109404306.1">
    <property type="nucleotide sequence ID" value="NZ_QFFG01000002.1"/>
</dbReference>
<gene>
    <name evidence="5" type="ORF">DIS07_05930</name>
</gene>